<dbReference type="RefSeq" id="WP_116878014.1">
    <property type="nucleotide sequence ID" value="NZ_CP031733.1"/>
</dbReference>
<dbReference type="InterPro" id="IPR047767">
    <property type="entry name" value="PSP1-like"/>
</dbReference>
<feature type="domain" description="PSP1 C-terminal" evidence="1">
    <location>
        <begin position="60"/>
        <end position="145"/>
    </location>
</feature>
<reference evidence="2" key="4">
    <citation type="journal article" date="2019" name="Int. J. Syst. Evol. Microbiol.">
        <title>Streptococcus chenjunshii sp. nov. isolated from feces of Tibetan antelopes.</title>
        <authorList>
            <person name="Tian Z."/>
            <person name="Lu S."/>
            <person name="Jin D."/>
            <person name="Yang J."/>
            <person name="Pu J."/>
            <person name="Lai X.H."/>
            <person name="Bai X.N."/>
            <person name="Wu X.M."/>
            <person name="Li J."/>
            <person name="Wang S."/>
            <person name="Xu J."/>
        </authorList>
    </citation>
    <scope>NUCLEOTIDE SEQUENCE</scope>
    <source>
        <strain evidence="2">Z15</strain>
    </source>
</reference>
<dbReference type="EMBL" id="CP031733">
    <property type="protein sequence ID" value="AXQ79162.1"/>
    <property type="molecule type" value="Genomic_DNA"/>
</dbReference>
<dbReference type="GO" id="GO:0005737">
    <property type="term" value="C:cytoplasm"/>
    <property type="evidence" value="ECO:0007669"/>
    <property type="project" value="TreeGrafter"/>
</dbReference>
<dbReference type="PANTHER" id="PTHR43830:SF3">
    <property type="entry name" value="PROTEIN PSP1"/>
    <property type="match status" value="1"/>
</dbReference>
<dbReference type="EMBL" id="QVQZ01000008">
    <property type="protein sequence ID" value="RFU53389.1"/>
    <property type="molecule type" value="Genomic_DNA"/>
</dbReference>
<reference evidence="4 6" key="2">
    <citation type="submission" date="2018-08" db="EMBL/GenBank/DDBJ databases">
        <title>Draft genome of Streptococcus sp. nov. Z1.</title>
        <authorList>
            <person name="Tian Z."/>
        </authorList>
    </citation>
    <scope>NUCLEOTIDE SEQUENCE [LARGE SCALE GENOMIC DNA]</scope>
    <source>
        <strain evidence="4">Z1</strain>
        <strain evidence="6">Z1(2018)</strain>
    </source>
</reference>
<dbReference type="Proteomes" id="UP000246115">
    <property type="component" value="Chromosome"/>
</dbReference>
<evidence type="ECO:0000313" key="4">
    <source>
        <dbReference type="EMBL" id="RFU53389.1"/>
    </source>
</evidence>
<evidence type="ECO:0000313" key="6">
    <source>
        <dbReference type="Proteomes" id="UP000262901"/>
    </source>
</evidence>
<evidence type="ECO:0000313" key="5">
    <source>
        <dbReference type="Proteomes" id="UP000246115"/>
    </source>
</evidence>
<reference evidence="5" key="3">
    <citation type="submission" date="2018-08" db="EMBL/GenBank/DDBJ databases">
        <title>Streptococcus chenjunshii sp. nov., isolated from stools sample of the Tibetan antelope in the Qinghai-Tibet plateau, China.</title>
        <authorList>
            <person name="Tian Z."/>
        </authorList>
    </citation>
    <scope>NUCLEOTIDE SEQUENCE [LARGE SCALE GENOMIC DNA]</scope>
    <source>
        <strain evidence="5">Z15</strain>
    </source>
</reference>
<sequence>MTKVIGIKYGEKDDLTYVQSDKFYPKGDFLVVKNKNGSRLAKVVQTQTEMRPDKLPADLDHVWRRAGQKDFQANRDNRQLAERSQAKVRELIAEHRLQMKLLDIVFPLEKSYVLITFSAEERVDFRQLLKDLAAHFKTRVELRQINSRQEAKIYGGLGPCGRTLCCSTFLGEFPPVSIKMAKNQGLSLSSGKLTGLCGRLLCCLSFEDDFYQTSKKRFPDVGTVVETQNGVGVVAGINVFAETLQIRLTEQKALLTYAVEEVKIGG</sequence>
<dbReference type="OrthoDB" id="9779344at2"/>
<dbReference type="EMBL" id="QVQY01000012">
    <property type="protein sequence ID" value="RFU50995.1"/>
    <property type="molecule type" value="Genomic_DNA"/>
</dbReference>
<reference evidence="3 7" key="1">
    <citation type="submission" date="2018-08" db="EMBL/GenBank/DDBJ databases">
        <title>Draft genome of Streptococcus sp .nov. Z2.</title>
        <authorList>
            <person name="Tian Z."/>
        </authorList>
    </citation>
    <scope>NUCLEOTIDE SEQUENCE [LARGE SCALE GENOMIC DNA]</scope>
    <source>
        <strain evidence="3 7">Z2</strain>
    </source>
</reference>
<evidence type="ECO:0000313" key="2">
    <source>
        <dbReference type="EMBL" id="AXQ79162.1"/>
    </source>
</evidence>
<dbReference type="NCBIfam" id="NF041131">
    <property type="entry name" value="RicT_YaaT_fam"/>
    <property type="match status" value="1"/>
</dbReference>
<accession>A0A346NDR7</accession>
<proteinExistence type="predicted"/>
<keyword evidence="7" id="KW-1185">Reference proteome</keyword>
<dbReference type="PANTHER" id="PTHR43830">
    <property type="entry name" value="PROTEIN PSP1"/>
    <property type="match status" value="1"/>
</dbReference>
<dbReference type="PROSITE" id="PS51411">
    <property type="entry name" value="PSP1_C"/>
    <property type="match status" value="1"/>
</dbReference>
<organism evidence="4 6">
    <name type="scientific">Streptococcus chenjunshii</name>
    <dbReference type="NCBI Taxonomy" id="2173853"/>
    <lineage>
        <taxon>Bacteria</taxon>
        <taxon>Bacillati</taxon>
        <taxon>Bacillota</taxon>
        <taxon>Bacilli</taxon>
        <taxon>Lactobacillales</taxon>
        <taxon>Streptococcaceae</taxon>
        <taxon>Streptococcus</taxon>
    </lineage>
</organism>
<accession>A0A372KM86</accession>
<evidence type="ECO:0000313" key="3">
    <source>
        <dbReference type="EMBL" id="RFU50995.1"/>
    </source>
</evidence>
<dbReference type="Proteomes" id="UP000264056">
    <property type="component" value="Unassembled WGS sequence"/>
</dbReference>
<evidence type="ECO:0000313" key="7">
    <source>
        <dbReference type="Proteomes" id="UP000264056"/>
    </source>
</evidence>
<gene>
    <name evidence="2" type="ORF">DDV21_008735</name>
    <name evidence="3" type="ORF">DDV22_05880</name>
    <name evidence="4" type="ORF">DDV23_05020</name>
</gene>
<protein>
    <submittedName>
        <fullName evidence="4">Signal peptidase II</fullName>
    </submittedName>
</protein>
<dbReference type="Pfam" id="PF04468">
    <property type="entry name" value="PSP1"/>
    <property type="match status" value="1"/>
</dbReference>
<dbReference type="KEGG" id="schj:DDV21_008735"/>
<evidence type="ECO:0000259" key="1">
    <source>
        <dbReference type="PROSITE" id="PS51411"/>
    </source>
</evidence>
<name>A0A372KM86_9STRE</name>
<dbReference type="Proteomes" id="UP000262901">
    <property type="component" value="Unassembled WGS sequence"/>
</dbReference>
<dbReference type="AlphaFoldDB" id="A0A372KM86"/>
<dbReference type="InterPro" id="IPR007557">
    <property type="entry name" value="PSP1_C"/>
</dbReference>